<dbReference type="PROSITE" id="PS50109">
    <property type="entry name" value="HIS_KIN"/>
    <property type="match status" value="1"/>
</dbReference>
<dbReference type="InterPro" id="IPR003660">
    <property type="entry name" value="HAMP_dom"/>
</dbReference>
<gene>
    <name evidence="15" type="ORF">EHS13_18585</name>
</gene>
<evidence type="ECO:0000256" key="7">
    <source>
        <dbReference type="ARBA" id="ARBA00022741"/>
    </source>
</evidence>
<dbReference type="PRINTS" id="PR00344">
    <property type="entry name" value="BCTRLSENSOR"/>
</dbReference>
<accession>A0A6B8RMG6</accession>
<dbReference type="GO" id="GO:0005524">
    <property type="term" value="F:ATP binding"/>
    <property type="evidence" value="ECO:0007669"/>
    <property type="project" value="UniProtKB-KW"/>
</dbReference>
<keyword evidence="12" id="KW-1133">Transmembrane helix</keyword>
<reference evidence="16" key="1">
    <citation type="submission" date="2018-11" db="EMBL/GenBank/DDBJ databases">
        <title>Complete genome sequence of Paenibacillus sp. ML311-T8.</title>
        <authorList>
            <person name="Nam Y.-D."/>
            <person name="Kang J."/>
            <person name="Chung W.-H."/>
            <person name="Park Y.S."/>
        </authorList>
    </citation>
    <scope>NUCLEOTIDE SEQUENCE [LARGE SCALE GENOMIC DNA]</scope>
    <source>
        <strain evidence="16">ML311-T8</strain>
    </source>
</reference>
<protein>
    <recommendedName>
        <fullName evidence="3">histidine kinase</fullName>
        <ecNumber evidence="3">2.7.13.3</ecNumber>
    </recommendedName>
</protein>
<evidence type="ECO:0000256" key="10">
    <source>
        <dbReference type="ARBA" id="ARBA00023012"/>
    </source>
</evidence>
<dbReference type="OrthoDB" id="9813151at2"/>
<dbReference type="Pfam" id="PF02518">
    <property type="entry name" value="HATPase_c"/>
    <property type="match status" value="1"/>
</dbReference>
<feature type="transmembrane region" description="Helical" evidence="12">
    <location>
        <begin position="179"/>
        <end position="198"/>
    </location>
</feature>
<evidence type="ECO:0000256" key="9">
    <source>
        <dbReference type="ARBA" id="ARBA00022840"/>
    </source>
</evidence>
<keyword evidence="11 12" id="KW-0472">Membrane</keyword>
<dbReference type="GO" id="GO:0000155">
    <property type="term" value="F:phosphorelay sensor kinase activity"/>
    <property type="evidence" value="ECO:0007669"/>
    <property type="project" value="InterPro"/>
</dbReference>
<dbReference type="Gene3D" id="3.30.565.10">
    <property type="entry name" value="Histidine kinase-like ATPase, C-terminal domain"/>
    <property type="match status" value="1"/>
</dbReference>
<dbReference type="Gene3D" id="6.10.340.10">
    <property type="match status" value="1"/>
</dbReference>
<organism evidence="15 16">
    <name type="scientific">Paenibacillus psychroresistens</name>
    <dbReference type="NCBI Taxonomy" id="1778678"/>
    <lineage>
        <taxon>Bacteria</taxon>
        <taxon>Bacillati</taxon>
        <taxon>Bacillota</taxon>
        <taxon>Bacilli</taxon>
        <taxon>Bacillales</taxon>
        <taxon>Paenibacillaceae</taxon>
        <taxon>Paenibacillus</taxon>
    </lineage>
</organism>
<dbReference type="AlphaFoldDB" id="A0A6B8RMG6"/>
<dbReference type="CDD" id="cd00082">
    <property type="entry name" value="HisKA"/>
    <property type="match status" value="1"/>
</dbReference>
<proteinExistence type="predicted"/>
<evidence type="ECO:0000256" key="5">
    <source>
        <dbReference type="ARBA" id="ARBA00022553"/>
    </source>
</evidence>
<comment type="subcellular location">
    <subcellularLocation>
        <location evidence="2">Cell membrane</location>
        <topology evidence="2">Multi-pass membrane protein</topology>
    </subcellularLocation>
</comment>
<dbReference type="SMART" id="SM00388">
    <property type="entry name" value="HisKA"/>
    <property type="match status" value="1"/>
</dbReference>
<keyword evidence="5" id="KW-0597">Phosphoprotein</keyword>
<keyword evidence="16" id="KW-1185">Reference proteome</keyword>
<dbReference type="FunFam" id="1.10.287.130:FF:000001">
    <property type="entry name" value="Two-component sensor histidine kinase"/>
    <property type="match status" value="1"/>
</dbReference>
<dbReference type="PROSITE" id="PS50885">
    <property type="entry name" value="HAMP"/>
    <property type="match status" value="1"/>
</dbReference>
<name>A0A6B8RMG6_9BACL</name>
<dbReference type="Pfam" id="PF00512">
    <property type="entry name" value="HisKA"/>
    <property type="match status" value="1"/>
</dbReference>
<feature type="domain" description="HAMP" evidence="14">
    <location>
        <begin position="199"/>
        <end position="251"/>
    </location>
</feature>
<evidence type="ECO:0000256" key="12">
    <source>
        <dbReference type="SAM" id="Phobius"/>
    </source>
</evidence>
<dbReference type="Proteomes" id="UP000426246">
    <property type="component" value="Chromosome"/>
</dbReference>
<keyword evidence="9" id="KW-0067">ATP-binding</keyword>
<keyword evidence="7" id="KW-0547">Nucleotide-binding</keyword>
<dbReference type="EC" id="2.7.13.3" evidence="3"/>
<evidence type="ECO:0000256" key="11">
    <source>
        <dbReference type="ARBA" id="ARBA00023136"/>
    </source>
</evidence>
<keyword evidence="12" id="KW-0812">Transmembrane</keyword>
<dbReference type="KEGG" id="ppsc:EHS13_18585"/>
<evidence type="ECO:0000256" key="4">
    <source>
        <dbReference type="ARBA" id="ARBA00022475"/>
    </source>
</evidence>
<dbReference type="SMART" id="SM00387">
    <property type="entry name" value="HATPase_c"/>
    <property type="match status" value="1"/>
</dbReference>
<evidence type="ECO:0000313" key="15">
    <source>
        <dbReference type="EMBL" id="QGQ96743.1"/>
    </source>
</evidence>
<feature type="transmembrane region" description="Helical" evidence="12">
    <location>
        <begin position="9"/>
        <end position="35"/>
    </location>
</feature>
<evidence type="ECO:0000256" key="2">
    <source>
        <dbReference type="ARBA" id="ARBA00004651"/>
    </source>
</evidence>
<keyword evidence="4" id="KW-1003">Cell membrane</keyword>
<dbReference type="CDD" id="cd00075">
    <property type="entry name" value="HATPase"/>
    <property type="match status" value="1"/>
</dbReference>
<dbReference type="PANTHER" id="PTHR43711:SF1">
    <property type="entry name" value="HISTIDINE KINASE 1"/>
    <property type="match status" value="1"/>
</dbReference>
<comment type="catalytic activity">
    <reaction evidence="1">
        <text>ATP + protein L-histidine = ADP + protein N-phospho-L-histidine.</text>
        <dbReference type="EC" id="2.7.13.3"/>
    </reaction>
</comment>
<keyword evidence="6" id="KW-0808">Transferase</keyword>
<evidence type="ECO:0000256" key="6">
    <source>
        <dbReference type="ARBA" id="ARBA00022679"/>
    </source>
</evidence>
<evidence type="ECO:0000256" key="1">
    <source>
        <dbReference type="ARBA" id="ARBA00000085"/>
    </source>
</evidence>
<sequence length="481" mass="54669">MPKRWHQSLYIKIFLSFLATCILFFVGLAVFWNFWFSDLFYKEKKALLVSRMEEVKQIVRNYDEGAISTREIHFGLRLIARSYNGQAWVVDENGVTIVSSDVPQEGMKIPNVMDKDLIQAKKNSSGFSISHFEAGPLNQQMSLLSYYSPIQMQNQQMIIFLHTPVDDINNIISTVRINIGLPLLFSLLAVGFILFTLSRKLTGPLQQMNKAALSLAEGDFLARVQVTSNDEVGQLAKSFNFMAEQLKQWEDTRQEFLTNISHELRSPLTILRGLIVGMNDKVISVEEQPRYLEICDQEVQRLQRLVNELLDLARIQNRMDVFDLTPVNVMEKSKNVIDLIAPVIEDHGLKLEVWIPFDYSVPPLVELDADRYAQILHNLIYNAIQFTPSGKKIKITLRIEAGLFSIIILDEGLGMSEAEMSRMWERFYKADPSRGNPSEGTGLGLTIVRHLVLGMNGTISVKSVLDQGSEFTVSFPLLSET</sequence>
<dbReference type="Pfam" id="PF00672">
    <property type="entry name" value="HAMP"/>
    <property type="match status" value="1"/>
</dbReference>
<keyword evidence="8 15" id="KW-0418">Kinase</keyword>
<dbReference type="InterPro" id="IPR036890">
    <property type="entry name" value="HATPase_C_sf"/>
</dbReference>
<dbReference type="PANTHER" id="PTHR43711">
    <property type="entry name" value="TWO-COMPONENT HISTIDINE KINASE"/>
    <property type="match status" value="1"/>
</dbReference>
<dbReference type="InterPro" id="IPR005467">
    <property type="entry name" value="His_kinase_dom"/>
</dbReference>
<evidence type="ECO:0000259" key="13">
    <source>
        <dbReference type="PROSITE" id="PS50109"/>
    </source>
</evidence>
<keyword evidence="10" id="KW-0902">Two-component regulatory system</keyword>
<dbReference type="InterPro" id="IPR050736">
    <property type="entry name" value="Sensor_HK_Regulatory"/>
</dbReference>
<dbReference type="FunFam" id="3.30.565.10:FF:000006">
    <property type="entry name" value="Sensor histidine kinase WalK"/>
    <property type="match status" value="1"/>
</dbReference>
<dbReference type="Gene3D" id="1.10.287.130">
    <property type="match status" value="1"/>
</dbReference>
<evidence type="ECO:0000259" key="14">
    <source>
        <dbReference type="PROSITE" id="PS50885"/>
    </source>
</evidence>
<dbReference type="InterPro" id="IPR004358">
    <property type="entry name" value="Sig_transdc_His_kin-like_C"/>
</dbReference>
<evidence type="ECO:0000256" key="3">
    <source>
        <dbReference type="ARBA" id="ARBA00012438"/>
    </source>
</evidence>
<dbReference type="InterPro" id="IPR003594">
    <property type="entry name" value="HATPase_dom"/>
</dbReference>
<dbReference type="RefSeq" id="WP_155701815.1">
    <property type="nucleotide sequence ID" value="NZ_CP034235.1"/>
</dbReference>
<dbReference type="SMART" id="SM00304">
    <property type="entry name" value="HAMP"/>
    <property type="match status" value="1"/>
</dbReference>
<dbReference type="InterPro" id="IPR036097">
    <property type="entry name" value="HisK_dim/P_sf"/>
</dbReference>
<dbReference type="SUPFAM" id="SSF55874">
    <property type="entry name" value="ATPase domain of HSP90 chaperone/DNA topoisomerase II/histidine kinase"/>
    <property type="match status" value="1"/>
</dbReference>
<evidence type="ECO:0000313" key="16">
    <source>
        <dbReference type="Proteomes" id="UP000426246"/>
    </source>
</evidence>
<dbReference type="EMBL" id="CP034235">
    <property type="protein sequence ID" value="QGQ96743.1"/>
    <property type="molecule type" value="Genomic_DNA"/>
</dbReference>
<dbReference type="InterPro" id="IPR003661">
    <property type="entry name" value="HisK_dim/P_dom"/>
</dbReference>
<dbReference type="CDD" id="cd06225">
    <property type="entry name" value="HAMP"/>
    <property type="match status" value="1"/>
</dbReference>
<feature type="domain" description="Histidine kinase" evidence="13">
    <location>
        <begin position="259"/>
        <end position="479"/>
    </location>
</feature>
<dbReference type="GO" id="GO:0005886">
    <property type="term" value="C:plasma membrane"/>
    <property type="evidence" value="ECO:0007669"/>
    <property type="project" value="UniProtKB-SubCell"/>
</dbReference>
<dbReference type="SUPFAM" id="SSF47384">
    <property type="entry name" value="Homodimeric domain of signal transducing histidine kinase"/>
    <property type="match status" value="1"/>
</dbReference>
<dbReference type="SUPFAM" id="SSF158472">
    <property type="entry name" value="HAMP domain-like"/>
    <property type="match status" value="1"/>
</dbReference>
<evidence type="ECO:0000256" key="8">
    <source>
        <dbReference type="ARBA" id="ARBA00022777"/>
    </source>
</evidence>